<proteinExistence type="inferred from homology"/>
<dbReference type="Pfam" id="PF00071">
    <property type="entry name" value="Ras"/>
    <property type="match status" value="1"/>
</dbReference>
<dbReference type="SMART" id="SM00174">
    <property type="entry name" value="RHO"/>
    <property type="match status" value="1"/>
</dbReference>
<name>A0A1E3Q9F7_LIPST</name>
<evidence type="ECO:0000256" key="9">
    <source>
        <dbReference type="ARBA" id="ARBA00023289"/>
    </source>
</evidence>
<comment type="similarity">
    <text evidence="2">Belongs to the small GTPase superfamily. Rho family.</text>
</comment>
<evidence type="ECO:0008006" key="12">
    <source>
        <dbReference type="Google" id="ProtNLM"/>
    </source>
</evidence>
<dbReference type="GO" id="GO:0000131">
    <property type="term" value="C:incipient cellular bud site"/>
    <property type="evidence" value="ECO:0007669"/>
    <property type="project" value="EnsemblFungi"/>
</dbReference>
<evidence type="ECO:0000313" key="11">
    <source>
        <dbReference type="Proteomes" id="UP000094385"/>
    </source>
</evidence>
<dbReference type="GO" id="GO:0005935">
    <property type="term" value="C:cellular bud neck"/>
    <property type="evidence" value="ECO:0007669"/>
    <property type="project" value="EnsemblFungi"/>
</dbReference>
<evidence type="ECO:0000256" key="5">
    <source>
        <dbReference type="ARBA" id="ARBA00022741"/>
    </source>
</evidence>
<reference evidence="10 11" key="1">
    <citation type="journal article" date="2016" name="Proc. Natl. Acad. Sci. U.S.A.">
        <title>Comparative genomics of biotechnologically important yeasts.</title>
        <authorList>
            <person name="Riley R."/>
            <person name="Haridas S."/>
            <person name="Wolfe K.H."/>
            <person name="Lopes M.R."/>
            <person name="Hittinger C.T."/>
            <person name="Goeker M."/>
            <person name="Salamov A.A."/>
            <person name="Wisecaver J.H."/>
            <person name="Long T.M."/>
            <person name="Calvey C.H."/>
            <person name="Aerts A.L."/>
            <person name="Barry K.W."/>
            <person name="Choi C."/>
            <person name="Clum A."/>
            <person name="Coughlan A.Y."/>
            <person name="Deshpande S."/>
            <person name="Douglass A.P."/>
            <person name="Hanson S.J."/>
            <person name="Klenk H.-P."/>
            <person name="LaButti K.M."/>
            <person name="Lapidus A."/>
            <person name="Lindquist E.A."/>
            <person name="Lipzen A.M."/>
            <person name="Meier-Kolthoff J.P."/>
            <person name="Ohm R.A."/>
            <person name="Otillar R.P."/>
            <person name="Pangilinan J.L."/>
            <person name="Peng Y."/>
            <person name="Rokas A."/>
            <person name="Rosa C.A."/>
            <person name="Scheuner C."/>
            <person name="Sibirny A.A."/>
            <person name="Slot J.C."/>
            <person name="Stielow J.B."/>
            <person name="Sun H."/>
            <person name="Kurtzman C.P."/>
            <person name="Blackwell M."/>
            <person name="Grigoriev I.V."/>
            <person name="Jeffries T.W."/>
        </authorList>
    </citation>
    <scope>NUCLEOTIDE SEQUENCE [LARGE SCALE GENOMIC DNA]</scope>
    <source>
        <strain evidence="10 11">NRRL Y-11557</strain>
    </source>
</reference>
<dbReference type="InterPro" id="IPR003578">
    <property type="entry name" value="Small_GTPase_Rho"/>
</dbReference>
<keyword evidence="11" id="KW-1185">Reference proteome</keyword>
<dbReference type="EMBL" id="KV454292">
    <property type="protein sequence ID" value="ODQ74311.1"/>
    <property type="molecule type" value="Genomic_DNA"/>
</dbReference>
<evidence type="ECO:0000256" key="7">
    <source>
        <dbReference type="ARBA" id="ARBA00023136"/>
    </source>
</evidence>
<dbReference type="InterPro" id="IPR001806">
    <property type="entry name" value="Small_GTPase"/>
</dbReference>
<dbReference type="PRINTS" id="PR00449">
    <property type="entry name" value="RASTRNSFRMNG"/>
</dbReference>
<evidence type="ECO:0000256" key="3">
    <source>
        <dbReference type="ARBA" id="ARBA00022475"/>
    </source>
</evidence>
<keyword evidence="9" id="KW-0636">Prenylation</keyword>
<dbReference type="InterPro" id="IPR005225">
    <property type="entry name" value="Small_GTP-bd"/>
</dbReference>
<organism evidence="10 11">
    <name type="scientific">Lipomyces starkeyi NRRL Y-11557</name>
    <dbReference type="NCBI Taxonomy" id="675824"/>
    <lineage>
        <taxon>Eukaryota</taxon>
        <taxon>Fungi</taxon>
        <taxon>Dikarya</taxon>
        <taxon>Ascomycota</taxon>
        <taxon>Saccharomycotina</taxon>
        <taxon>Lipomycetes</taxon>
        <taxon>Lipomycetales</taxon>
        <taxon>Lipomycetaceae</taxon>
        <taxon>Lipomyces</taxon>
    </lineage>
</organism>
<dbReference type="AlphaFoldDB" id="A0A1E3Q9F7"/>
<dbReference type="PANTHER" id="PTHR24072">
    <property type="entry name" value="RHO FAMILY GTPASE"/>
    <property type="match status" value="1"/>
</dbReference>
<dbReference type="NCBIfam" id="TIGR00231">
    <property type="entry name" value="small_GTP"/>
    <property type="match status" value="1"/>
</dbReference>
<keyword evidence="6" id="KW-0342">GTP-binding</keyword>
<dbReference type="PROSITE" id="PS51420">
    <property type="entry name" value="RHO"/>
    <property type="match status" value="1"/>
</dbReference>
<dbReference type="SMART" id="SM00175">
    <property type="entry name" value="RAB"/>
    <property type="match status" value="1"/>
</dbReference>
<dbReference type="GO" id="GO:0090338">
    <property type="term" value="P:positive regulation of formin-nucleated actin cable assembly"/>
    <property type="evidence" value="ECO:0007669"/>
    <property type="project" value="EnsemblFungi"/>
</dbReference>
<evidence type="ECO:0000256" key="2">
    <source>
        <dbReference type="ARBA" id="ARBA00010142"/>
    </source>
</evidence>
<evidence type="ECO:0000256" key="1">
    <source>
        <dbReference type="ARBA" id="ARBA00004342"/>
    </source>
</evidence>
<dbReference type="OrthoDB" id="8830751at2759"/>
<dbReference type="InterPro" id="IPR027417">
    <property type="entry name" value="P-loop_NTPase"/>
</dbReference>
<sequence>MVDKSPYPLYKVLTVGDGACGKTSMLLTYAKGEFPDLYVPTVFENYPHNVKLQSGKMLTLDLWDTAGQEDYDRLRPIAYTDVAVVLLAFSVDMPVSLENVYDKWWPEVMHYCPFGTPMILVGLKTDLRGDGNVIKTLRSQGLAPVTTGMAQSMANKIGHVPYVECSSKTGEGLHTVFQTVVDAIRKPSIGRTKGKCTIL</sequence>
<evidence type="ECO:0000256" key="6">
    <source>
        <dbReference type="ARBA" id="ARBA00023134"/>
    </source>
</evidence>
<dbReference type="STRING" id="675824.A0A1E3Q9F7"/>
<accession>A0A1E3Q9F7</accession>
<dbReference type="GO" id="GO:0007264">
    <property type="term" value="P:small GTPase-mediated signal transduction"/>
    <property type="evidence" value="ECO:0007669"/>
    <property type="project" value="InterPro"/>
</dbReference>
<protein>
    <recommendedName>
        <fullName evidence="12">GTP-binding protein RHO1</fullName>
    </recommendedName>
</protein>
<gene>
    <name evidence="10" type="ORF">LIPSTDRAFT_51046</name>
</gene>
<evidence type="ECO:0000256" key="8">
    <source>
        <dbReference type="ARBA" id="ARBA00023288"/>
    </source>
</evidence>
<dbReference type="Proteomes" id="UP000094385">
    <property type="component" value="Unassembled WGS sequence"/>
</dbReference>
<keyword evidence="3" id="KW-1003">Cell membrane</keyword>
<dbReference type="Gene3D" id="3.40.50.300">
    <property type="entry name" value="P-loop containing nucleotide triphosphate hydrolases"/>
    <property type="match status" value="1"/>
</dbReference>
<evidence type="ECO:0000313" key="10">
    <source>
        <dbReference type="EMBL" id="ODQ74311.1"/>
    </source>
</evidence>
<dbReference type="PROSITE" id="PS51419">
    <property type="entry name" value="RAB"/>
    <property type="match status" value="1"/>
</dbReference>
<dbReference type="GO" id="GO:0005525">
    <property type="term" value="F:GTP binding"/>
    <property type="evidence" value="ECO:0007669"/>
    <property type="project" value="UniProtKB-KW"/>
</dbReference>
<dbReference type="GO" id="GO:0030011">
    <property type="term" value="P:maintenance of cell polarity"/>
    <property type="evidence" value="ECO:0007669"/>
    <property type="project" value="EnsemblFungi"/>
</dbReference>
<keyword evidence="8" id="KW-0449">Lipoprotein</keyword>
<dbReference type="GO" id="GO:0003924">
    <property type="term" value="F:GTPase activity"/>
    <property type="evidence" value="ECO:0007669"/>
    <property type="project" value="EnsemblFungi"/>
</dbReference>
<keyword evidence="5" id="KW-0547">Nucleotide-binding</keyword>
<keyword evidence="4" id="KW-0488">Methylation</keyword>
<dbReference type="PROSITE" id="PS51421">
    <property type="entry name" value="RAS"/>
    <property type="match status" value="1"/>
</dbReference>
<keyword evidence="7" id="KW-0472">Membrane</keyword>
<dbReference type="FunFam" id="3.40.50.300:FF:000983">
    <property type="entry name" value="Rho family GTPase"/>
    <property type="match status" value="1"/>
</dbReference>
<dbReference type="GO" id="GO:0005886">
    <property type="term" value="C:plasma membrane"/>
    <property type="evidence" value="ECO:0007669"/>
    <property type="project" value="UniProtKB-SubCell"/>
</dbReference>
<comment type="subcellular location">
    <subcellularLocation>
        <location evidence="1">Cell membrane</location>
        <topology evidence="1">Lipid-anchor</topology>
        <orientation evidence="1">Cytoplasmic side</orientation>
    </subcellularLocation>
</comment>
<dbReference type="SMART" id="SM00173">
    <property type="entry name" value="RAS"/>
    <property type="match status" value="1"/>
</dbReference>
<evidence type="ECO:0000256" key="4">
    <source>
        <dbReference type="ARBA" id="ARBA00022481"/>
    </source>
</evidence>
<dbReference type="SUPFAM" id="SSF52540">
    <property type="entry name" value="P-loop containing nucleoside triphosphate hydrolases"/>
    <property type="match status" value="1"/>
</dbReference>